<name>A0AAD7GRK1_MYCRO</name>
<feature type="region of interest" description="Disordered" evidence="1">
    <location>
        <begin position="150"/>
        <end position="181"/>
    </location>
</feature>
<keyword evidence="4" id="KW-1185">Reference proteome</keyword>
<dbReference type="EMBL" id="JARKIE010000012">
    <property type="protein sequence ID" value="KAJ7703701.1"/>
    <property type="molecule type" value="Genomic_DNA"/>
</dbReference>
<keyword evidence="2" id="KW-0472">Membrane</keyword>
<evidence type="ECO:0000256" key="1">
    <source>
        <dbReference type="SAM" id="MobiDB-lite"/>
    </source>
</evidence>
<proteinExistence type="predicted"/>
<feature type="transmembrane region" description="Helical" evidence="2">
    <location>
        <begin position="12"/>
        <end position="31"/>
    </location>
</feature>
<dbReference type="Proteomes" id="UP001221757">
    <property type="component" value="Unassembled WGS sequence"/>
</dbReference>
<gene>
    <name evidence="3" type="ORF">B0H17DRAFT_1040911</name>
</gene>
<reference evidence="3" key="1">
    <citation type="submission" date="2023-03" db="EMBL/GenBank/DDBJ databases">
        <title>Massive genome expansion in bonnet fungi (Mycena s.s.) driven by repeated elements and novel gene families across ecological guilds.</title>
        <authorList>
            <consortium name="Lawrence Berkeley National Laboratory"/>
            <person name="Harder C.B."/>
            <person name="Miyauchi S."/>
            <person name="Viragh M."/>
            <person name="Kuo A."/>
            <person name="Thoen E."/>
            <person name="Andreopoulos B."/>
            <person name="Lu D."/>
            <person name="Skrede I."/>
            <person name="Drula E."/>
            <person name="Henrissat B."/>
            <person name="Morin E."/>
            <person name="Kohler A."/>
            <person name="Barry K."/>
            <person name="LaButti K."/>
            <person name="Morin E."/>
            <person name="Salamov A."/>
            <person name="Lipzen A."/>
            <person name="Mereny Z."/>
            <person name="Hegedus B."/>
            <person name="Baldrian P."/>
            <person name="Stursova M."/>
            <person name="Weitz H."/>
            <person name="Taylor A."/>
            <person name="Grigoriev I.V."/>
            <person name="Nagy L.G."/>
            <person name="Martin F."/>
            <person name="Kauserud H."/>
        </authorList>
    </citation>
    <scope>NUCLEOTIDE SEQUENCE</scope>
    <source>
        <strain evidence="3">CBHHK067</strain>
    </source>
</reference>
<accession>A0AAD7GRK1</accession>
<organism evidence="3 4">
    <name type="scientific">Mycena rosella</name>
    <name type="common">Pink bonnet</name>
    <name type="synonym">Agaricus rosellus</name>
    <dbReference type="NCBI Taxonomy" id="1033263"/>
    <lineage>
        <taxon>Eukaryota</taxon>
        <taxon>Fungi</taxon>
        <taxon>Dikarya</taxon>
        <taxon>Basidiomycota</taxon>
        <taxon>Agaricomycotina</taxon>
        <taxon>Agaricomycetes</taxon>
        <taxon>Agaricomycetidae</taxon>
        <taxon>Agaricales</taxon>
        <taxon>Marasmiineae</taxon>
        <taxon>Mycenaceae</taxon>
        <taxon>Mycena</taxon>
    </lineage>
</organism>
<keyword evidence="2" id="KW-0812">Transmembrane</keyword>
<evidence type="ECO:0000256" key="2">
    <source>
        <dbReference type="SAM" id="Phobius"/>
    </source>
</evidence>
<keyword evidence="2" id="KW-1133">Transmembrane helix</keyword>
<protein>
    <submittedName>
        <fullName evidence="3">Uncharacterized protein</fullName>
    </submittedName>
</protein>
<comment type="caution">
    <text evidence="3">The sequence shown here is derived from an EMBL/GenBank/DDBJ whole genome shotgun (WGS) entry which is preliminary data.</text>
</comment>
<evidence type="ECO:0000313" key="3">
    <source>
        <dbReference type="EMBL" id="KAJ7703701.1"/>
    </source>
</evidence>
<evidence type="ECO:0000313" key="4">
    <source>
        <dbReference type="Proteomes" id="UP001221757"/>
    </source>
</evidence>
<dbReference type="AlphaFoldDB" id="A0AAD7GRK1"/>
<sequence>MSLRLQRCAARVLFPFPSFIFVAVLATLTRFHSIPTSVSNPIHVPHSRTSRLAAQETTSRRSIIPALARLPSGTRWLFLPVHQYTGKLSVAARRRVETLSSPCRRVHPLGLQDVSSPCTVRRSSPAPSLCVLQIHGAPRPPLGRYRHTAHAQGHSARPVDRATPLTGPGRVEGTEDDEDGCGVTHARIVVPPELIEDSYSARRAGVWGGAGEDLLVTDTS</sequence>